<feature type="transmembrane region" description="Helical" evidence="1">
    <location>
        <begin position="142"/>
        <end position="163"/>
    </location>
</feature>
<keyword evidence="1" id="KW-1133">Transmembrane helix</keyword>
<dbReference type="AlphaFoldDB" id="A0A8K1FJ04"/>
<proteinExistence type="predicted"/>
<feature type="transmembrane region" description="Helical" evidence="1">
    <location>
        <begin position="44"/>
        <end position="65"/>
    </location>
</feature>
<feature type="transmembrane region" description="Helical" evidence="1">
    <location>
        <begin position="433"/>
        <end position="458"/>
    </location>
</feature>
<feature type="transmembrane region" description="Helical" evidence="1">
    <location>
        <begin position="951"/>
        <end position="970"/>
    </location>
</feature>
<dbReference type="EMBL" id="SPLM01000073">
    <property type="protein sequence ID" value="TMW62609.1"/>
    <property type="molecule type" value="Genomic_DNA"/>
</dbReference>
<feature type="transmembrane region" description="Helical" evidence="1">
    <location>
        <begin position="175"/>
        <end position="196"/>
    </location>
</feature>
<organism evidence="2 3">
    <name type="scientific">Pythium oligandrum</name>
    <name type="common">Mycoparasitic fungus</name>
    <dbReference type="NCBI Taxonomy" id="41045"/>
    <lineage>
        <taxon>Eukaryota</taxon>
        <taxon>Sar</taxon>
        <taxon>Stramenopiles</taxon>
        <taxon>Oomycota</taxon>
        <taxon>Peronosporomycetes</taxon>
        <taxon>Pythiales</taxon>
        <taxon>Pythiaceae</taxon>
        <taxon>Pythium</taxon>
    </lineage>
</organism>
<protein>
    <submittedName>
        <fullName evidence="2">Uncharacterized protein</fullName>
    </submittedName>
</protein>
<name>A0A8K1FJ04_PYTOL</name>
<gene>
    <name evidence="2" type="ORF">Poli38472_005227</name>
</gene>
<reference evidence="2" key="1">
    <citation type="submission" date="2019-03" db="EMBL/GenBank/DDBJ databases">
        <title>Long read genome sequence of the mycoparasitic Pythium oligandrum ATCC 38472 isolated from sugarbeet rhizosphere.</title>
        <authorList>
            <person name="Gaulin E."/>
        </authorList>
    </citation>
    <scope>NUCLEOTIDE SEQUENCE</scope>
    <source>
        <strain evidence="2">ATCC 38472_TT</strain>
    </source>
</reference>
<feature type="transmembrane region" description="Helical" evidence="1">
    <location>
        <begin position="902"/>
        <end position="923"/>
    </location>
</feature>
<dbReference type="Proteomes" id="UP000794436">
    <property type="component" value="Unassembled WGS sequence"/>
</dbReference>
<comment type="caution">
    <text evidence="2">The sequence shown here is derived from an EMBL/GenBank/DDBJ whole genome shotgun (WGS) entry which is preliminary data.</text>
</comment>
<keyword evidence="3" id="KW-1185">Reference proteome</keyword>
<feature type="transmembrane region" description="Helical" evidence="1">
    <location>
        <begin position="611"/>
        <end position="632"/>
    </location>
</feature>
<accession>A0A8K1FJ04</accession>
<evidence type="ECO:0000313" key="2">
    <source>
        <dbReference type="EMBL" id="TMW62609.1"/>
    </source>
</evidence>
<sequence>MADAMKKVLHKTTALWERFQIEFHGQYSVERLHQMKIYTERTSWSRLALAYCLSIMPCLVVNIGLECIPLRPISEGLAGSTTFFIRSGIVLHFMGFLAFQHYRQLIPELPSSLKQICVMTSILAMGTLLNEYLFARWIGYPVPFLVIVVAPTYMTFLLLNVGVVWGKFLRANKSVFWELVHLQVVLTVIFSLAFAYPVYNCFFVRISPAQQTWFTLLLPLIKILAKNAVSPFCKYIEDYKPEAVIFNMEIFHAYFVSMCMQSATSFRTTALLMLMDFVHAWLSLRDITVIVDEIQTMRTTLTGKRQLQGLSEKQSRSLADLPAHVLFLVKTDPKLVGVANIRLQSRWTMRGPSHFKAPHSIVPVIPVGHEGLSQKAARTGTYITSHNRTEFDVATIAHNLPEAEQKILLQTLDVKARAQYVAHVLKLLHTVEFLVLIEFTEVIIPFVYSVYLYATYLLPNHVYHTQLRDVDASELRRTLGHVMVYASLELVSLLIFQFFIYRKIRISPAHQLAFVLEKQWTLVQLKLCVWFLFIIQFSMDHFGNDYSFTFAWLKQGGIVLHFMGFLAFQHYRQLIPELPSSLTQICVMTVVLALGTLLNEYLFARWIGYPVPFLVILAAPTYMTLLLLNIGVWWGKFLRANNDVFWDLVHLQVVLTVIFSLAFAYPVYNYFFVRISPVYQPWFTMLLPLIKILDKNAVSPFCKYIEDYKPEAVIFNIEIFHAYFVSVCMQSATSFRTTALLMLMDLVHAWLSLRDITLIVDEIQTMRTTLTGKRQLQGLSEKQSRSLADLPAHVLFLVKTDPKLVEVANIRLQTRWAMRGPASLFLSKPSDSVVPSGDGNMLRIATSTASLISSRRRTEFDLTSVEHNLPETEQRNLLQTLDVNARAHYVASVLKLLHMVEFLVLIEFTEVIIPFVYSVYLYATYLLPNHVYHTQLRDVDASELRRTLGNVMVYAGLELVSLLIFQFLIYRKIRISPAHQLAFVLEKQWTLVQLKLCVWFLFIIQFSVDHFGADYSFTFAWLKHKDAS</sequence>
<feature type="transmembrane region" description="Helical" evidence="1">
    <location>
        <begin position="644"/>
        <end position="665"/>
    </location>
</feature>
<feature type="transmembrane region" description="Helical" evidence="1">
    <location>
        <begin position="111"/>
        <end position="130"/>
    </location>
</feature>
<feature type="transmembrane region" description="Helical" evidence="1">
    <location>
        <begin position="522"/>
        <end position="539"/>
    </location>
</feature>
<feature type="transmembrane region" description="Helical" evidence="1">
    <location>
        <begin position="77"/>
        <end position="99"/>
    </location>
</feature>
<feature type="transmembrane region" description="Helical" evidence="1">
    <location>
        <begin position="478"/>
        <end position="501"/>
    </location>
</feature>
<feature type="transmembrane region" description="Helical" evidence="1">
    <location>
        <begin position="991"/>
        <end position="1008"/>
    </location>
</feature>
<feature type="transmembrane region" description="Helical" evidence="1">
    <location>
        <begin position="580"/>
        <end position="599"/>
    </location>
</feature>
<feature type="transmembrane region" description="Helical" evidence="1">
    <location>
        <begin position="551"/>
        <end position="568"/>
    </location>
</feature>
<keyword evidence="1" id="KW-0472">Membrane</keyword>
<evidence type="ECO:0000256" key="1">
    <source>
        <dbReference type="SAM" id="Phobius"/>
    </source>
</evidence>
<dbReference type="OrthoDB" id="105688at2759"/>
<evidence type="ECO:0000313" key="3">
    <source>
        <dbReference type="Proteomes" id="UP000794436"/>
    </source>
</evidence>
<keyword evidence="1" id="KW-0812">Transmembrane</keyword>